<sequence>MQKRLMKLKATRIMKVVEEEHQGIVNSFWRIIVLDIETTLSRVCQAVLNDPTATKDELKQRAIGMKMLGTILQGAKKQEGA</sequence>
<gene>
    <name evidence="1" type="ORF">L2E82_37129</name>
</gene>
<accession>A0ACB9AI25</accession>
<proteinExistence type="predicted"/>
<reference evidence="2" key="1">
    <citation type="journal article" date="2022" name="Mol. Ecol. Resour.">
        <title>The genomes of chicory, endive, great burdock and yacon provide insights into Asteraceae palaeo-polyploidization history and plant inulin production.</title>
        <authorList>
            <person name="Fan W."/>
            <person name="Wang S."/>
            <person name="Wang H."/>
            <person name="Wang A."/>
            <person name="Jiang F."/>
            <person name="Liu H."/>
            <person name="Zhao H."/>
            <person name="Xu D."/>
            <person name="Zhang Y."/>
        </authorList>
    </citation>
    <scope>NUCLEOTIDE SEQUENCE [LARGE SCALE GENOMIC DNA]</scope>
    <source>
        <strain evidence="2">cv. Punajuju</strain>
    </source>
</reference>
<reference evidence="1 2" key="2">
    <citation type="journal article" date="2022" name="Mol. Ecol. Resour.">
        <title>The genomes of chicory, endive, great burdock and yacon provide insights into Asteraceae paleo-polyploidization history and plant inulin production.</title>
        <authorList>
            <person name="Fan W."/>
            <person name="Wang S."/>
            <person name="Wang H."/>
            <person name="Wang A."/>
            <person name="Jiang F."/>
            <person name="Liu H."/>
            <person name="Zhao H."/>
            <person name="Xu D."/>
            <person name="Zhang Y."/>
        </authorList>
    </citation>
    <scope>NUCLEOTIDE SEQUENCE [LARGE SCALE GENOMIC DNA]</scope>
    <source>
        <strain evidence="2">cv. Punajuju</strain>
        <tissue evidence="1">Leaves</tissue>
    </source>
</reference>
<name>A0ACB9AI25_CICIN</name>
<comment type="caution">
    <text evidence="1">The sequence shown here is derived from an EMBL/GenBank/DDBJ whole genome shotgun (WGS) entry which is preliminary data.</text>
</comment>
<protein>
    <submittedName>
        <fullName evidence="1">Uncharacterized protein</fullName>
    </submittedName>
</protein>
<organism evidence="1 2">
    <name type="scientific">Cichorium intybus</name>
    <name type="common">Chicory</name>
    <dbReference type="NCBI Taxonomy" id="13427"/>
    <lineage>
        <taxon>Eukaryota</taxon>
        <taxon>Viridiplantae</taxon>
        <taxon>Streptophyta</taxon>
        <taxon>Embryophyta</taxon>
        <taxon>Tracheophyta</taxon>
        <taxon>Spermatophyta</taxon>
        <taxon>Magnoliopsida</taxon>
        <taxon>eudicotyledons</taxon>
        <taxon>Gunneridae</taxon>
        <taxon>Pentapetalae</taxon>
        <taxon>asterids</taxon>
        <taxon>campanulids</taxon>
        <taxon>Asterales</taxon>
        <taxon>Asteraceae</taxon>
        <taxon>Cichorioideae</taxon>
        <taxon>Cichorieae</taxon>
        <taxon>Cichoriinae</taxon>
        <taxon>Cichorium</taxon>
    </lineage>
</organism>
<evidence type="ECO:0000313" key="1">
    <source>
        <dbReference type="EMBL" id="KAI3708085.1"/>
    </source>
</evidence>
<keyword evidence="2" id="KW-1185">Reference proteome</keyword>
<evidence type="ECO:0000313" key="2">
    <source>
        <dbReference type="Proteomes" id="UP001055811"/>
    </source>
</evidence>
<dbReference type="EMBL" id="CM042015">
    <property type="protein sequence ID" value="KAI3708085.1"/>
    <property type="molecule type" value="Genomic_DNA"/>
</dbReference>
<dbReference type="Proteomes" id="UP001055811">
    <property type="component" value="Linkage Group LG07"/>
</dbReference>